<accession>A0AAD5ACN2</accession>
<dbReference type="EMBL" id="MU561289">
    <property type="protein sequence ID" value="KAI5613866.1"/>
    <property type="molecule type" value="Genomic_DNA"/>
</dbReference>
<dbReference type="Pfam" id="PF07677">
    <property type="entry name" value="A2M_recep"/>
    <property type="match status" value="1"/>
</dbReference>
<gene>
    <name evidence="2" type="ORF">C0J50_11252</name>
</gene>
<name>A0AAD5ACN2_SILAS</name>
<dbReference type="Proteomes" id="UP001205998">
    <property type="component" value="Unassembled WGS sequence"/>
</dbReference>
<evidence type="ECO:0000313" key="3">
    <source>
        <dbReference type="Proteomes" id="UP001205998"/>
    </source>
</evidence>
<organism evidence="2 3">
    <name type="scientific">Silurus asotus</name>
    <name type="common">Amur catfish</name>
    <name type="synonym">Parasilurus asotus</name>
    <dbReference type="NCBI Taxonomy" id="30991"/>
    <lineage>
        <taxon>Eukaryota</taxon>
        <taxon>Metazoa</taxon>
        <taxon>Chordata</taxon>
        <taxon>Craniata</taxon>
        <taxon>Vertebrata</taxon>
        <taxon>Euteleostomi</taxon>
        <taxon>Actinopterygii</taxon>
        <taxon>Neopterygii</taxon>
        <taxon>Teleostei</taxon>
        <taxon>Ostariophysi</taxon>
        <taxon>Siluriformes</taxon>
        <taxon>Siluridae</taxon>
        <taxon>Silurus</taxon>
    </lineage>
</organism>
<evidence type="ECO:0000259" key="1">
    <source>
        <dbReference type="Pfam" id="PF07677"/>
    </source>
</evidence>
<evidence type="ECO:0000313" key="2">
    <source>
        <dbReference type="EMBL" id="KAI5613866.1"/>
    </source>
</evidence>
<sequence>RPPADGEKVYKLSIDVRALAQQQMRMVVLDISLPTGFEPETSDLEQ</sequence>
<dbReference type="InterPro" id="IPR036595">
    <property type="entry name" value="A-macroglobulin_rcpt-bd_sf"/>
</dbReference>
<dbReference type="InterPro" id="IPR009048">
    <property type="entry name" value="A-macroglobulin_rcpt-bd"/>
</dbReference>
<keyword evidence="3" id="KW-1185">Reference proteome</keyword>
<comment type="caution">
    <text evidence="2">The sequence shown here is derived from an EMBL/GenBank/DDBJ whole genome shotgun (WGS) entry which is preliminary data.</text>
</comment>
<dbReference type="Gene3D" id="2.60.40.690">
    <property type="entry name" value="Alpha-macroglobulin, receptor-binding domain"/>
    <property type="match status" value="1"/>
</dbReference>
<reference evidence="2" key="1">
    <citation type="submission" date="2018-07" db="EMBL/GenBank/DDBJ databases">
        <title>Comparative genomics of catfishes provides insights into carnivory and benthic adaptation.</title>
        <authorList>
            <person name="Zhang Y."/>
            <person name="Wang D."/>
            <person name="Peng Z."/>
            <person name="Zheng S."/>
            <person name="Shao F."/>
            <person name="Tao W."/>
        </authorList>
    </citation>
    <scope>NUCLEOTIDE SEQUENCE</scope>
    <source>
        <strain evidence="2">Chongqing</strain>
    </source>
</reference>
<dbReference type="GO" id="GO:0005576">
    <property type="term" value="C:extracellular region"/>
    <property type="evidence" value="ECO:0007669"/>
    <property type="project" value="InterPro"/>
</dbReference>
<proteinExistence type="predicted"/>
<feature type="non-terminal residue" evidence="2">
    <location>
        <position position="46"/>
    </location>
</feature>
<feature type="domain" description="Alpha-macroglobulin receptor-binding" evidence="1">
    <location>
        <begin position="24"/>
        <end position="45"/>
    </location>
</feature>
<dbReference type="AlphaFoldDB" id="A0AAD5ACN2"/>
<protein>
    <submittedName>
        <fullName evidence="2">Complement component c3b, tandem duplicate 2 isoform 1</fullName>
    </submittedName>
</protein>
<dbReference type="SUPFAM" id="SSF49410">
    <property type="entry name" value="Alpha-macroglobulin receptor domain"/>
    <property type="match status" value="1"/>
</dbReference>
<feature type="non-terminal residue" evidence="2">
    <location>
        <position position="1"/>
    </location>
</feature>